<dbReference type="InterPro" id="IPR020843">
    <property type="entry name" value="ER"/>
</dbReference>
<evidence type="ECO:0000313" key="5">
    <source>
        <dbReference type="Proteomes" id="UP000708208"/>
    </source>
</evidence>
<evidence type="ECO:0000256" key="2">
    <source>
        <dbReference type="SAM" id="MobiDB-lite"/>
    </source>
</evidence>
<comment type="caution">
    <text evidence="4">The sequence shown here is derived from an EMBL/GenBank/DDBJ whole genome shotgun (WGS) entry which is preliminary data.</text>
</comment>
<proteinExistence type="predicted"/>
<dbReference type="OrthoDB" id="203908at2759"/>
<dbReference type="SMART" id="SM00829">
    <property type="entry name" value="PKS_ER"/>
    <property type="match status" value="1"/>
</dbReference>
<evidence type="ECO:0000259" key="3">
    <source>
        <dbReference type="SMART" id="SM00829"/>
    </source>
</evidence>
<feature type="domain" description="Enoyl reductase (ER)" evidence="3">
    <location>
        <begin position="39"/>
        <end position="361"/>
    </location>
</feature>
<dbReference type="Pfam" id="PF13602">
    <property type="entry name" value="ADH_zinc_N_2"/>
    <property type="match status" value="1"/>
</dbReference>
<gene>
    <name evidence="4" type="ORF">AFUS01_LOCUS26275</name>
</gene>
<keyword evidence="1" id="KW-0560">Oxidoreductase</keyword>
<dbReference type="AlphaFoldDB" id="A0A8J2PBM7"/>
<dbReference type="InterPro" id="IPR013154">
    <property type="entry name" value="ADH-like_N"/>
</dbReference>
<dbReference type="EMBL" id="CAJVCH010348277">
    <property type="protein sequence ID" value="CAG7815608.1"/>
    <property type="molecule type" value="Genomic_DNA"/>
</dbReference>
<accession>A0A8J2PBM7</accession>
<name>A0A8J2PBM7_9HEXA</name>
<dbReference type="PANTHER" id="PTHR44054">
    <property type="entry name" value="SYNAPTIC VESICLE MEMBRANE PROTEIN VAT-1 HOMOLOG-LIKE"/>
    <property type="match status" value="1"/>
</dbReference>
<keyword evidence="5" id="KW-1185">Reference proteome</keyword>
<dbReference type="GO" id="GO:0016491">
    <property type="term" value="F:oxidoreductase activity"/>
    <property type="evidence" value="ECO:0007669"/>
    <property type="project" value="UniProtKB-KW"/>
</dbReference>
<dbReference type="Proteomes" id="UP000708208">
    <property type="component" value="Unassembled WGS sequence"/>
</dbReference>
<evidence type="ECO:0000256" key="1">
    <source>
        <dbReference type="ARBA" id="ARBA00023002"/>
    </source>
</evidence>
<protein>
    <recommendedName>
        <fullName evidence="3">Enoyl reductase (ER) domain-containing protein</fullName>
    </recommendedName>
</protein>
<dbReference type="PANTHER" id="PTHR44054:SF2">
    <property type="entry name" value="SYNAPTIC VESICLE MEMBRANE PROTEIN VAT-1 HOMOLOG-LIKE"/>
    <property type="match status" value="1"/>
</dbReference>
<dbReference type="InterPro" id="IPR052100">
    <property type="entry name" value="SV-ATPase_mito-regulator"/>
</dbReference>
<organism evidence="4 5">
    <name type="scientific">Allacma fusca</name>
    <dbReference type="NCBI Taxonomy" id="39272"/>
    <lineage>
        <taxon>Eukaryota</taxon>
        <taxon>Metazoa</taxon>
        <taxon>Ecdysozoa</taxon>
        <taxon>Arthropoda</taxon>
        <taxon>Hexapoda</taxon>
        <taxon>Collembola</taxon>
        <taxon>Symphypleona</taxon>
        <taxon>Sminthuridae</taxon>
        <taxon>Allacma</taxon>
    </lineage>
</organism>
<sequence>MVNKTEEPGPSTAETAPATDGEEAVPDPQMRAVVLNSYGGLKGIQVVENKPQPQAVGESEILLKTAMSSLNFQDLMTRLGVIDSPPKIPFVMGSEVVGTVIQIGKDVSRFKVGDIVYGLPETGAWAEFVILEESLAWLVTKTKLDVKYVATSLPYIVAHYLLQGVAVGSSVVIHSAGGSVGLAVRDLAKMQGCKVLGICSGYKMEKISGFESLIDRTFDYVAEIKKLYPAGVNLVLDPQGGEDCTRGLTLLSPGGKYILYGSANIVTGETKSFFSMAKSWWQVEKVSPLKLFEENKFIGGLHLRNLLKTKYDEVGKVLDKLWGLMESGQVKPTVDSIWSFEEVPEAMQKMHDRKNIGKLLIDPAARKVEKNDTEKGNGESNAN</sequence>
<feature type="region of interest" description="Disordered" evidence="2">
    <location>
        <begin position="1"/>
        <end position="27"/>
    </location>
</feature>
<evidence type="ECO:0000313" key="4">
    <source>
        <dbReference type="EMBL" id="CAG7815608.1"/>
    </source>
</evidence>
<reference evidence="4" key="1">
    <citation type="submission" date="2021-06" db="EMBL/GenBank/DDBJ databases">
        <authorList>
            <person name="Hodson N. C."/>
            <person name="Mongue J. A."/>
            <person name="Jaron S. K."/>
        </authorList>
    </citation>
    <scope>NUCLEOTIDE SEQUENCE</scope>
</reference>
<dbReference type="Pfam" id="PF08240">
    <property type="entry name" value="ADH_N"/>
    <property type="match status" value="1"/>
</dbReference>